<keyword evidence="1" id="KW-1133">Transmembrane helix</keyword>
<proteinExistence type="predicted"/>
<dbReference type="AlphaFoldDB" id="E6PP69"/>
<reference evidence="2" key="1">
    <citation type="submission" date="2009-10" db="EMBL/GenBank/DDBJ databases">
        <title>Diversity of trophic interactions inside an arsenic-rich microbial ecosystem.</title>
        <authorList>
            <person name="Bertin P.N."/>
            <person name="Heinrich-Salmeron A."/>
            <person name="Pelletier E."/>
            <person name="Goulhen-Chollet F."/>
            <person name="Arsene-Ploetze F."/>
            <person name="Gallien S."/>
            <person name="Calteau A."/>
            <person name="Vallenet D."/>
            <person name="Casiot C."/>
            <person name="Chane-Woon-Ming B."/>
            <person name="Giloteaux L."/>
            <person name="Barakat M."/>
            <person name="Bonnefoy V."/>
            <person name="Bruneel O."/>
            <person name="Chandler M."/>
            <person name="Cleiss J."/>
            <person name="Duran R."/>
            <person name="Elbaz-Poulichet F."/>
            <person name="Fonknechten N."/>
            <person name="Lauga B."/>
            <person name="Mornico D."/>
            <person name="Ortet P."/>
            <person name="Schaeffer C."/>
            <person name="Siguier P."/>
            <person name="Alexander Thil Smith A."/>
            <person name="Van Dorsselaer A."/>
            <person name="Weissenbach J."/>
            <person name="Medigue C."/>
            <person name="Le Paslier D."/>
        </authorList>
    </citation>
    <scope>NUCLEOTIDE SEQUENCE</scope>
</reference>
<name>E6PP69_9ZZZZ</name>
<protein>
    <recommendedName>
        <fullName evidence="3">Transmembrane protein</fullName>
    </recommendedName>
</protein>
<sequence>MPTEAQWKDIRAILGTLERCRILVDDPATAPHLVDLAWRWARIPRHVEVSAAIRALSLDLLDRVDALSGRTQQLVERVDALPALLQRQGLQEQKVSRIPSIDPAELAARLAAVLPPLVVNARVDVGIKERLREVLSTSCLIAFGLVLGATGYGSWWWGQHRQREMLAPVFARQATELQHQEATIDRLRADLRHGR</sequence>
<gene>
    <name evidence="2" type="ORF">CARN2_2437</name>
</gene>
<dbReference type="EMBL" id="CABM01000031">
    <property type="protein sequence ID" value="CBH96721.1"/>
    <property type="molecule type" value="Genomic_DNA"/>
</dbReference>
<accession>E6PP69</accession>
<evidence type="ECO:0000313" key="2">
    <source>
        <dbReference type="EMBL" id="CBH96721.1"/>
    </source>
</evidence>
<feature type="transmembrane region" description="Helical" evidence="1">
    <location>
        <begin position="134"/>
        <end position="157"/>
    </location>
</feature>
<keyword evidence="1" id="KW-0472">Membrane</keyword>
<keyword evidence="1" id="KW-0812">Transmembrane</keyword>
<evidence type="ECO:0008006" key="3">
    <source>
        <dbReference type="Google" id="ProtNLM"/>
    </source>
</evidence>
<organism evidence="2">
    <name type="scientific">mine drainage metagenome</name>
    <dbReference type="NCBI Taxonomy" id="410659"/>
    <lineage>
        <taxon>unclassified sequences</taxon>
        <taxon>metagenomes</taxon>
        <taxon>ecological metagenomes</taxon>
    </lineage>
</organism>
<evidence type="ECO:0000256" key="1">
    <source>
        <dbReference type="SAM" id="Phobius"/>
    </source>
</evidence>
<comment type="caution">
    <text evidence="2">The sequence shown here is derived from an EMBL/GenBank/DDBJ whole genome shotgun (WGS) entry which is preliminary data.</text>
</comment>